<evidence type="ECO:0000256" key="1">
    <source>
        <dbReference type="SAM" id="SignalP"/>
    </source>
</evidence>
<feature type="domain" description="SLH" evidence="2">
    <location>
        <begin position="147"/>
        <end position="209"/>
    </location>
</feature>
<dbReference type="Pfam" id="PF00395">
    <property type="entry name" value="SLH"/>
    <property type="match status" value="3"/>
</dbReference>
<evidence type="ECO:0000313" key="3">
    <source>
        <dbReference type="EMBL" id="SDM63000.1"/>
    </source>
</evidence>
<protein>
    <submittedName>
        <fullName evidence="3">S-layer homology domain-containing protein</fullName>
    </submittedName>
</protein>
<dbReference type="AlphaFoldDB" id="A0A1G9USY5"/>
<dbReference type="STRING" id="349095.SAMN05660299_01246"/>
<gene>
    <name evidence="3" type="ORF">SAMN05660299_01246</name>
</gene>
<feature type="chain" id="PRO_5011696048" evidence="1">
    <location>
        <begin position="24"/>
        <end position="343"/>
    </location>
</feature>
<feature type="domain" description="SLH" evidence="2">
    <location>
        <begin position="25"/>
        <end position="81"/>
    </location>
</feature>
<evidence type="ECO:0000259" key="2">
    <source>
        <dbReference type="PROSITE" id="PS51272"/>
    </source>
</evidence>
<organism evidence="3 4">
    <name type="scientific">Megasphaera paucivorans</name>
    <dbReference type="NCBI Taxonomy" id="349095"/>
    <lineage>
        <taxon>Bacteria</taxon>
        <taxon>Bacillati</taxon>
        <taxon>Bacillota</taxon>
        <taxon>Negativicutes</taxon>
        <taxon>Veillonellales</taxon>
        <taxon>Veillonellaceae</taxon>
        <taxon>Megasphaera</taxon>
    </lineage>
</organism>
<dbReference type="PROSITE" id="PS51272">
    <property type="entry name" value="SLH"/>
    <property type="match status" value="3"/>
</dbReference>
<proteinExistence type="predicted"/>
<keyword evidence="1" id="KW-0732">Signal</keyword>
<name>A0A1G9USY5_9FIRM</name>
<accession>A0A1G9USY5</accession>
<dbReference type="PANTHER" id="PTHR43308:SF5">
    <property type="entry name" value="S-LAYER PROTEIN _ PEPTIDOGLYCAN ENDO-BETA-N-ACETYLGLUCOSAMINIDASE"/>
    <property type="match status" value="1"/>
</dbReference>
<dbReference type="Proteomes" id="UP000199309">
    <property type="component" value="Unassembled WGS sequence"/>
</dbReference>
<dbReference type="OrthoDB" id="5845122at2"/>
<dbReference type="PANTHER" id="PTHR43308">
    <property type="entry name" value="OUTER MEMBRANE PROTEIN ALPHA-RELATED"/>
    <property type="match status" value="1"/>
</dbReference>
<dbReference type="EMBL" id="FNHQ01000010">
    <property type="protein sequence ID" value="SDM63000.1"/>
    <property type="molecule type" value="Genomic_DNA"/>
</dbReference>
<dbReference type="RefSeq" id="WP_091649437.1">
    <property type="nucleotide sequence ID" value="NZ_FNHQ01000010.1"/>
</dbReference>
<evidence type="ECO:0000313" key="4">
    <source>
        <dbReference type="Proteomes" id="UP000199309"/>
    </source>
</evidence>
<reference evidence="3 4" key="1">
    <citation type="submission" date="2016-10" db="EMBL/GenBank/DDBJ databases">
        <authorList>
            <person name="de Groot N.N."/>
        </authorList>
    </citation>
    <scope>NUCLEOTIDE SEQUENCE [LARGE SCALE GENOMIC DNA]</scope>
    <source>
        <strain evidence="3 4">DSM 16981</strain>
    </source>
</reference>
<feature type="signal peptide" evidence="1">
    <location>
        <begin position="1"/>
        <end position="23"/>
    </location>
</feature>
<dbReference type="InterPro" id="IPR051465">
    <property type="entry name" value="Cell_Envelope_Struct_Comp"/>
</dbReference>
<dbReference type="InterPro" id="IPR001119">
    <property type="entry name" value="SLH_dom"/>
</dbReference>
<feature type="domain" description="SLH" evidence="2">
    <location>
        <begin position="82"/>
        <end position="145"/>
    </location>
</feature>
<keyword evidence="4" id="KW-1185">Reference proteome</keyword>
<sequence>MKKYAALLAAAALTATISMSAFAAAGTTQLKDIDNYWGKDAVQYFYDNHYVNGVNGSFYPDKAVTREGVASIISNMIGNDAKAKSAFSDVKGRWSENAISSLCEKGIMNGYNNGTFKPEQNVTREEFAVIAYNYLNYRGVTTGTVVDTSYVDENQIAPWAQKAVDALAAAGYMEGTNNVFHPKDNVTRGEAVSVLYRILKGTQADNAAKTKVENQVFSDITTVYGSVKSFAGDGIMYWQANKLHVGAKTSKKRDKLTTAIAADAALPADTVYVQKSKYSYNEYKAMMTQAEKIYRATEPADAKVSTDVDYLNEKIVLTCSSITPETQQALNKALGNTVKIVIQ</sequence>